<dbReference type="GO" id="GO:0016491">
    <property type="term" value="F:oxidoreductase activity"/>
    <property type="evidence" value="ECO:0007669"/>
    <property type="project" value="UniProtKB-KW"/>
</dbReference>
<keyword evidence="2 4" id="KW-0560">Oxidoreductase</keyword>
<sequence>MSSGAVIVSGGTFGLGREISLRLAEAGYPVTAFGLETPQISSIAGNSIPALRSEAESRGLDLHAVEADVTSEADVARIVETTIARHGRIHGIVNNAAIGPLGTVMDTDPGIWDKIMAVNLRGPFLMSRAVIPHFVSNGGGCIVNVGSGAGWGKANMAAYATSKGGIIAMSASMALDHFYDRVRVNTVIPGGGGIVAGMSLGRVGGDISRLGPGAVGTVAGRVTTGTDLGNAIAWLMSPEAEAISGTIIDVGCFAHQGSSVPLKRTKIEEKSNG</sequence>
<gene>
    <name evidence="4" type="ORF">ACFQFQ_31565</name>
</gene>
<dbReference type="EMBL" id="JBHSWG010000008">
    <property type="protein sequence ID" value="MFC6763114.1"/>
    <property type="molecule type" value="Genomic_DNA"/>
</dbReference>
<evidence type="ECO:0000256" key="2">
    <source>
        <dbReference type="ARBA" id="ARBA00023002"/>
    </source>
</evidence>
<name>A0ABW2BBI2_9RHOB</name>
<dbReference type="Gene3D" id="3.40.50.720">
    <property type="entry name" value="NAD(P)-binding Rossmann-like Domain"/>
    <property type="match status" value="1"/>
</dbReference>
<dbReference type="PANTHER" id="PTHR24321:SF8">
    <property type="entry name" value="ESTRADIOL 17-BETA-DEHYDROGENASE 8-RELATED"/>
    <property type="match status" value="1"/>
</dbReference>
<dbReference type="PANTHER" id="PTHR24321">
    <property type="entry name" value="DEHYDROGENASES, SHORT CHAIN"/>
    <property type="match status" value="1"/>
</dbReference>
<evidence type="ECO:0000313" key="4">
    <source>
        <dbReference type="EMBL" id="MFC6763114.1"/>
    </source>
</evidence>
<dbReference type="EC" id="1.1.1.-" evidence="4"/>
<evidence type="ECO:0000256" key="3">
    <source>
        <dbReference type="RuleBase" id="RU000363"/>
    </source>
</evidence>
<evidence type="ECO:0000256" key="1">
    <source>
        <dbReference type="ARBA" id="ARBA00006484"/>
    </source>
</evidence>
<comment type="caution">
    <text evidence="4">The sequence shown here is derived from an EMBL/GenBank/DDBJ whole genome shotgun (WGS) entry which is preliminary data.</text>
</comment>
<accession>A0ABW2BBI2</accession>
<dbReference type="PRINTS" id="PR00081">
    <property type="entry name" value="GDHRDH"/>
</dbReference>
<organism evidence="4 5">
    <name type="scientific">Sulfitobacter porphyrae</name>
    <dbReference type="NCBI Taxonomy" id="1246864"/>
    <lineage>
        <taxon>Bacteria</taxon>
        <taxon>Pseudomonadati</taxon>
        <taxon>Pseudomonadota</taxon>
        <taxon>Alphaproteobacteria</taxon>
        <taxon>Rhodobacterales</taxon>
        <taxon>Roseobacteraceae</taxon>
        <taxon>Sulfitobacter</taxon>
    </lineage>
</organism>
<evidence type="ECO:0000313" key="5">
    <source>
        <dbReference type="Proteomes" id="UP001596353"/>
    </source>
</evidence>
<dbReference type="InterPro" id="IPR036291">
    <property type="entry name" value="NAD(P)-bd_dom_sf"/>
</dbReference>
<dbReference type="InterPro" id="IPR002347">
    <property type="entry name" value="SDR_fam"/>
</dbReference>
<comment type="similarity">
    <text evidence="1 3">Belongs to the short-chain dehydrogenases/reductases (SDR) family.</text>
</comment>
<reference evidence="5" key="1">
    <citation type="journal article" date="2019" name="Int. J. Syst. Evol. Microbiol.">
        <title>The Global Catalogue of Microorganisms (GCM) 10K type strain sequencing project: providing services to taxonomists for standard genome sequencing and annotation.</title>
        <authorList>
            <consortium name="The Broad Institute Genomics Platform"/>
            <consortium name="The Broad Institute Genome Sequencing Center for Infectious Disease"/>
            <person name="Wu L."/>
            <person name="Ma J."/>
        </authorList>
    </citation>
    <scope>NUCLEOTIDE SEQUENCE [LARGE SCALE GENOMIC DNA]</scope>
    <source>
        <strain evidence="5">CCUG 66188</strain>
    </source>
</reference>
<protein>
    <submittedName>
        <fullName evidence="4">SDR family NAD(P)-dependent oxidoreductase</fullName>
        <ecNumber evidence="4">1.1.1.-</ecNumber>
    </submittedName>
</protein>
<dbReference type="Proteomes" id="UP001596353">
    <property type="component" value="Unassembled WGS sequence"/>
</dbReference>
<dbReference type="PRINTS" id="PR00080">
    <property type="entry name" value="SDRFAMILY"/>
</dbReference>
<dbReference type="SUPFAM" id="SSF51735">
    <property type="entry name" value="NAD(P)-binding Rossmann-fold domains"/>
    <property type="match status" value="1"/>
</dbReference>
<proteinExistence type="inferred from homology"/>
<keyword evidence="5" id="KW-1185">Reference proteome</keyword>
<dbReference type="CDD" id="cd05233">
    <property type="entry name" value="SDR_c"/>
    <property type="match status" value="1"/>
</dbReference>
<dbReference type="Pfam" id="PF00106">
    <property type="entry name" value="adh_short"/>
    <property type="match status" value="1"/>
</dbReference>